<dbReference type="UniPathway" id="UPA00848">
    <property type="reaction ID" value="UER00151"/>
</dbReference>
<keyword evidence="6" id="KW-0479">Metal-binding</keyword>
<dbReference type="GO" id="GO:0008270">
    <property type="term" value="F:zinc ion binding"/>
    <property type="evidence" value="ECO:0007669"/>
    <property type="project" value="UniProtKB-UniRule"/>
</dbReference>
<gene>
    <name evidence="6 8" type="primary">folE</name>
    <name evidence="8" type="ORF">DCC88_08435</name>
</gene>
<feature type="domain" description="GTP cyclohydrolase I" evidence="7">
    <location>
        <begin position="22"/>
        <end position="198"/>
    </location>
</feature>
<dbReference type="PROSITE" id="PS00860">
    <property type="entry name" value="GTP_CYCLOHYDROL_1_2"/>
    <property type="match status" value="1"/>
</dbReference>
<keyword evidence="6" id="KW-0547">Nucleotide-binding</keyword>
<dbReference type="SUPFAM" id="SSF55620">
    <property type="entry name" value="Tetrahydrobiopterin biosynthesis enzymes-like"/>
    <property type="match status" value="1"/>
</dbReference>
<dbReference type="InterPro" id="IPR043133">
    <property type="entry name" value="GTP-CH-I_C/QueF"/>
</dbReference>
<dbReference type="NCBIfam" id="NF006825">
    <property type="entry name" value="PRK09347.1-2"/>
    <property type="match status" value="1"/>
</dbReference>
<dbReference type="EC" id="3.5.4.16" evidence="6"/>
<dbReference type="Gene3D" id="1.10.286.10">
    <property type="match status" value="1"/>
</dbReference>
<organism evidence="8 9">
    <name type="scientific">Spirobacillus cienkowskii</name>
    <dbReference type="NCBI Taxonomy" id="495820"/>
    <lineage>
        <taxon>Bacteria</taxon>
        <taxon>Pseudomonadati</taxon>
        <taxon>Bdellovibrionota</taxon>
        <taxon>Oligoflexia</taxon>
        <taxon>Silvanigrellales</taxon>
        <taxon>Spirobacillus</taxon>
    </lineage>
</organism>
<accession>A0A369KQE4</accession>
<evidence type="ECO:0000256" key="6">
    <source>
        <dbReference type="HAMAP-Rule" id="MF_00223"/>
    </source>
</evidence>
<evidence type="ECO:0000256" key="1">
    <source>
        <dbReference type="ARBA" id="ARBA00001052"/>
    </source>
</evidence>
<feature type="binding site" evidence="6">
    <location>
        <position position="90"/>
    </location>
    <ligand>
        <name>Zn(2+)</name>
        <dbReference type="ChEBI" id="CHEBI:29105"/>
    </ligand>
</feature>
<dbReference type="GO" id="GO:0003934">
    <property type="term" value="F:GTP cyclohydrolase I activity"/>
    <property type="evidence" value="ECO:0007669"/>
    <property type="project" value="UniProtKB-UniRule"/>
</dbReference>
<feature type="binding site" evidence="6">
    <location>
        <position position="93"/>
    </location>
    <ligand>
        <name>Zn(2+)</name>
        <dbReference type="ChEBI" id="CHEBI:29105"/>
    </ligand>
</feature>
<dbReference type="Proteomes" id="UP000253934">
    <property type="component" value="Unassembled WGS sequence"/>
</dbReference>
<dbReference type="RefSeq" id="WP_338634953.1">
    <property type="nucleotide sequence ID" value="NZ_CP146516.1"/>
</dbReference>
<name>A0A369KQE4_9BACT</name>
<dbReference type="NCBIfam" id="TIGR00063">
    <property type="entry name" value="folE"/>
    <property type="match status" value="1"/>
</dbReference>
<comment type="subunit">
    <text evidence="6">Homopolymer.</text>
</comment>
<dbReference type="NCBIfam" id="NF006826">
    <property type="entry name" value="PRK09347.1-3"/>
    <property type="match status" value="1"/>
</dbReference>
<keyword evidence="6" id="KW-0342">GTP-binding</keyword>
<dbReference type="GO" id="GO:0005737">
    <property type="term" value="C:cytoplasm"/>
    <property type="evidence" value="ECO:0007669"/>
    <property type="project" value="TreeGrafter"/>
</dbReference>
<evidence type="ECO:0000256" key="3">
    <source>
        <dbReference type="ARBA" id="ARBA00008085"/>
    </source>
</evidence>
<dbReference type="Pfam" id="PF01227">
    <property type="entry name" value="GTP_cyclohydroI"/>
    <property type="match status" value="1"/>
</dbReference>
<comment type="pathway">
    <text evidence="2 6">Cofactor biosynthesis; 7,8-dihydroneopterin triphosphate biosynthesis; 7,8-dihydroneopterin triphosphate from GTP: step 1/1.</text>
</comment>
<comment type="caution">
    <text evidence="8">The sequence shown here is derived from an EMBL/GenBank/DDBJ whole genome shotgun (WGS) entry which is preliminary data.</text>
</comment>
<evidence type="ECO:0000313" key="9">
    <source>
        <dbReference type="Proteomes" id="UP000253934"/>
    </source>
</evidence>
<dbReference type="AlphaFoldDB" id="A0A369KQE4"/>
<comment type="catalytic activity">
    <reaction evidence="1 6">
        <text>GTP + H2O = 7,8-dihydroneopterin 3'-triphosphate + formate + H(+)</text>
        <dbReference type="Rhea" id="RHEA:17473"/>
        <dbReference type="ChEBI" id="CHEBI:15377"/>
        <dbReference type="ChEBI" id="CHEBI:15378"/>
        <dbReference type="ChEBI" id="CHEBI:15740"/>
        <dbReference type="ChEBI" id="CHEBI:37565"/>
        <dbReference type="ChEBI" id="CHEBI:58462"/>
        <dbReference type="EC" id="3.5.4.16"/>
    </reaction>
</comment>
<dbReference type="InterPro" id="IPR043134">
    <property type="entry name" value="GTP-CH-I_N"/>
</dbReference>
<feature type="binding site" evidence="6">
    <location>
        <position position="162"/>
    </location>
    <ligand>
        <name>Zn(2+)</name>
        <dbReference type="ChEBI" id="CHEBI:29105"/>
    </ligand>
</feature>
<keyword evidence="9" id="KW-1185">Reference proteome</keyword>
<dbReference type="HAMAP" id="MF_00223">
    <property type="entry name" value="FolE"/>
    <property type="match status" value="1"/>
</dbReference>
<dbReference type="PANTHER" id="PTHR11109">
    <property type="entry name" value="GTP CYCLOHYDROLASE I"/>
    <property type="match status" value="1"/>
</dbReference>
<evidence type="ECO:0000256" key="4">
    <source>
        <dbReference type="ARBA" id="ARBA00022563"/>
    </source>
</evidence>
<dbReference type="GO" id="GO:0006729">
    <property type="term" value="P:tetrahydrobiopterin biosynthetic process"/>
    <property type="evidence" value="ECO:0007669"/>
    <property type="project" value="TreeGrafter"/>
</dbReference>
<dbReference type="EMBL" id="QOVW01000075">
    <property type="protein sequence ID" value="RDB35792.1"/>
    <property type="molecule type" value="Genomic_DNA"/>
</dbReference>
<keyword evidence="6" id="KW-0862">Zinc</keyword>
<evidence type="ECO:0000313" key="8">
    <source>
        <dbReference type="EMBL" id="RDB35792.1"/>
    </source>
</evidence>
<dbReference type="PROSITE" id="PS00859">
    <property type="entry name" value="GTP_CYCLOHYDROL_1_1"/>
    <property type="match status" value="1"/>
</dbReference>
<reference evidence="8" key="1">
    <citation type="submission" date="2018-04" db="EMBL/GenBank/DDBJ databases">
        <title>Draft genome sequence of the Candidatus Spirobacillus cienkowskii, a pathogen of freshwater Daphnia species, reconstructed from hemolymph metagenomic reads.</title>
        <authorList>
            <person name="Bresciani L."/>
            <person name="Lemos L.N."/>
            <person name="Wale N."/>
            <person name="Lin J.Y."/>
            <person name="Fernandes G.R."/>
            <person name="Duffy M.A."/>
            <person name="Rodrigues J.M."/>
        </authorList>
    </citation>
    <scope>NUCLEOTIDE SEQUENCE [LARGE SCALE GENOMIC DNA]</scope>
    <source>
        <strain evidence="8">Binning01</strain>
    </source>
</reference>
<dbReference type="InterPro" id="IPR001474">
    <property type="entry name" value="GTP_CycHdrlase_I"/>
</dbReference>
<comment type="similarity">
    <text evidence="3 6">Belongs to the GTP cyclohydrolase I family.</text>
</comment>
<dbReference type="FunFam" id="3.30.1130.10:FF:000001">
    <property type="entry name" value="GTP cyclohydrolase 1"/>
    <property type="match status" value="1"/>
</dbReference>
<dbReference type="GO" id="GO:0046654">
    <property type="term" value="P:tetrahydrofolate biosynthetic process"/>
    <property type="evidence" value="ECO:0007669"/>
    <property type="project" value="UniProtKB-UniRule"/>
</dbReference>
<keyword evidence="5 6" id="KW-0378">Hydrolase</keyword>
<dbReference type="PANTHER" id="PTHR11109:SF7">
    <property type="entry name" value="GTP CYCLOHYDROLASE 1"/>
    <property type="match status" value="1"/>
</dbReference>
<dbReference type="InterPro" id="IPR020602">
    <property type="entry name" value="GTP_CycHdrlase_I_dom"/>
</dbReference>
<evidence type="ECO:0000256" key="2">
    <source>
        <dbReference type="ARBA" id="ARBA00005080"/>
    </source>
</evidence>
<evidence type="ECO:0000259" key="7">
    <source>
        <dbReference type="Pfam" id="PF01227"/>
    </source>
</evidence>
<dbReference type="GO" id="GO:0006730">
    <property type="term" value="P:one-carbon metabolic process"/>
    <property type="evidence" value="ECO:0007669"/>
    <property type="project" value="UniProtKB-UniRule"/>
</dbReference>
<sequence length="200" mass="22093">MTANATSKKAVDSNNVSAQQATEAVRTLLHYIGENPNREGLTDTPDRFCRALLEMSNGYQLTAKSILSTTFDSDSDEMVLLKNIEFTSLCEHHLLSFSGVAHVAYLPSNGKIVGLSKLARVVDLYAHRLQVQERLTQQVAQAIEHYLKPLGVAVVFEGVHSCMCVRGVRKQNSTMITSAMLGQFRDSLASRNEFMSLISK</sequence>
<dbReference type="Gene3D" id="3.30.1130.10">
    <property type="match status" value="1"/>
</dbReference>
<protein>
    <recommendedName>
        <fullName evidence="6">GTP cyclohydrolase 1</fullName>
        <ecNumber evidence="6">3.5.4.16</ecNumber>
    </recommendedName>
    <alternativeName>
        <fullName evidence="6">GTP cyclohydrolase I</fullName>
        <shortName evidence="6">GTP-CH-I</shortName>
    </alternativeName>
</protein>
<keyword evidence="4 6" id="KW-0554">One-carbon metabolism</keyword>
<evidence type="ECO:0000256" key="5">
    <source>
        <dbReference type="ARBA" id="ARBA00022801"/>
    </source>
</evidence>
<dbReference type="GO" id="GO:0005525">
    <property type="term" value="F:GTP binding"/>
    <property type="evidence" value="ECO:0007669"/>
    <property type="project" value="UniProtKB-KW"/>
</dbReference>
<dbReference type="InterPro" id="IPR018234">
    <property type="entry name" value="GTP_CycHdrlase_I_CS"/>
</dbReference>
<proteinExistence type="inferred from homology"/>